<dbReference type="AlphaFoldDB" id="F4RJN5"/>
<evidence type="ECO:0000256" key="1">
    <source>
        <dbReference type="SAM" id="MobiDB-lite"/>
    </source>
</evidence>
<dbReference type="OrthoDB" id="10027058at2759"/>
<dbReference type="KEGG" id="mlr:MELLADRAFT_105890"/>
<feature type="region of interest" description="Disordered" evidence="1">
    <location>
        <begin position="303"/>
        <end position="351"/>
    </location>
</feature>
<accession>F4RJN5</accession>
<dbReference type="InterPro" id="IPR044398">
    <property type="entry name" value="Globin-sensor_dom"/>
</dbReference>
<dbReference type="VEuPathDB" id="FungiDB:MELLADRAFT_105890"/>
<dbReference type="InParanoid" id="F4RJN5"/>
<proteinExistence type="predicted"/>
<feature type="domain" description="Globin-sensor" evidence="2">
    <location>
        <begin position="104"/>
        <end position="221"/>
    </location>
</feature>
<evidence type="ECO:0000313" key="3">
    <source>
        <dbReference type="EMBL" id="EGG07338.1"/>
    </source>
</evidence>
<dbReference type="GO" id="GO:0020037">
    <property type="term" value="F:heme binding"/>
    <property type="evidence" value="ECO:0007669"/>
    <property type="project" value="InterPro"/>
</dbReference>
<dbReference type="EMBL" id="GL883104">
    <property type="protein sequence ID" value="EGG07338.1"/>
    <property type="molecule type" value="Genomic_DNA"/>
</dbReference>
<feature type="compositionally biased region" description="Basic and acidic residues" evidence="1">
    <location>
        <begin position="337"/>
        <end position="351"/>
    </location>
</feature>
<protein>
    <recommendedName>
        <fullName evidence="2">Globin-sensor domain-containing protein</fullName>
    </recommendedName>
</protein>
<dbReference type="Pfam" id="PF11563">
    <property type="entry name" value="Protoglobin"/>
    <property type="match status" value="2"/>
</dbReference>
<sequence length="351" mass="38725">MDPHTVTRAELNGDLEARVTYMKSFLEFTDEDCEIMKAVRPIAKPLVPEIVASAFSQSTLCVVLGPDNKLLSYECCKIAFFPRKDGAQGTHGTLDDLVGDANAITIDSATIRIRRNILEKWAMKIFTSDYNEMEIFEFFNRIGIQHVGGARVFSAGKKKPLFVDYIHLAMTLGYITDRMTAAILTLPESTWPLQKKTRAVRAFHKIGWIHNDLLARHHTEEAYAGSTFSSPLCSSPAVFAAPEHSTPPTNPIVSGSGCCPMQEDSLEAEPPIPVANGTIGSCFSNYRADSGWNSDVLSGHSNYPNPCEPPTARLMDSHSHSQQYSGLGFERTYSGNETDHLPMHSKGDYST</sequence>
<dbReference type="eggNOG" id="ENOG502QWQY">
    <property type="taxonomic scope" value="Eukaryota"/>
</dbReference>
<dbReference type="GO" id="GO:0019825">
    <property type="term" value="F:oxygen binding"/>
    <property type="evidence" value="ECO:0007669"/>
    <property type="project" value="InterPro"/>
</dbReference>
<organism evidence="4">
    <name type="scientific">Melampsora larici-populina (strain 98AG31 / pathotype 3-4-7)</name>
    <name type="common">Poplar leaf rust fungus</name>
    <dbReference type="NCBI Taxonomy" id="747676"/>
    <lineage>
        <taxon>Eukaryota</taxon>
        <taxon>Fungi</taxon>
        <taxon>Dikarya</taxon>
        <taxon>Basidiomycota</taxon>
        <taxon>Pucciniomycotina</taxon>
        <taxon>Pucciniomycetes</taxon>
        <taxon>Pucciniales</taxon>
        <taxon>Melampsoraceae</taxon>
        <taxon>Melampsora</taxon>
    </lineage>
</organism>
<dbReference type="GeneID" id="18922745"/>
<dbReference type="HOGENOM" id="CLU_790067_0_0_1"/>
<feature type="domain" description="Globin-sensor" evidence="2">
    <location>
        <begin position="16"/>
        <end position="54"/>
    </location>
</feature>
<evidence type="ECO:0000313" key="4">
    <source>
        <dbReference type="Proteomes" id="UP000001072"/>
    </source>
</evidence>
<dbReference type="RefSeq" id="XP_007409245.1">
    <property type="nucleotide sequence ID" value="XM_007409183.1"/>
</dbReference>
<evidence type="ECO:0000259" key="2">
    <source>
        <dbReference type="Pfam" id="PF11563"/>
    </source>
</evidence>
<dbReference type="InterPro" id="IPR012292">
    <property type="entry name" value="Globin/Proto"/>
</dbReference>
<gene>
    <name evidence="3" type="ORF">MELLADRAFT_105890</name>
</gene>
<dbReference type="PANTHER" id="PTHR42071">
    <property type="entry name" value="PROTOGLOBIN DOMAIN-CONTAINING PROTEIN"/>
    <property type="match status" value="1"/>
</dbReference>
<keyword evidence="4" id="KW-1185">Reference proteome</keyword>
<dbReference type="Gene3D" id="1.10.490.10">
    <property type="entry name" value="Globins"/>
    <property type="match status" value="1"/>
</dbReference>
<name>F4RJN5_MELLP</name>
<reference evidence="4" key="1">
    <citation type="journal article" date="2011" name="Proc. Natl. Acad. Sci. U.S.A.">
        <title>Obligate biotrophy features unraveled by the genomic analysis of rust fungi.</title>
        <authorList>
            <person name="Duplessis S."/>
            <person name="Cuomo C.A."/>
            <person name="Lin Y.-C."/>
            <person name="Aerts A."/>
            <person name="Tisserant E."/>
            <person name="Veneault-Fourrey C."/>
            <person name="Joly D.L."/>
            <person name="Hacquard S."/>
            <person name="Amselem J."/>
            <person name="Cantarel B.L."/>
            <person name="Chiu R."/>
            <person name="Coutinho P.M."/>
            <person name="Feau N."/>
            <person name="Field M."/>
            <person name="Frey P."/>
            <person name="Gelhaye E."/>
            <person name="Goldberg J."/>
            <person name="Grabherr M.G."/>
            <person name="Kodira C.D."/>
            <person name="Kohler A."/>
            <person name="Kuees U."/>
            <person name="Lindquist E.A."/>
            <person name="Lucas S.M."/>
            <person name="Mago R."/>
            <person name="Mauceli E."/>
            <person name="Morin E."/>
            <person name="Murat C."/>
            <person name="Pangilinan J.L."/>
            <person name="Park R."/>
            <person name="Pearson M."/>
            <person name="Quesneville H."/>
            <person name="Rouhier N."/>
            <person name="Sakthikumar S."/>
            <person name="Salamov A.A."/>
            <person name="Schmutz J."/>
            <person name="Selles B."/>
            <person name="Shapiro H."/>
            <person name="Tanguay P."/>
            <person name="Tuskan G.A."/>
            <person name="Henrissat B."/>
            <person name="Van de Peer Y."/>
            <person name="Rouze P."/>
            <person name="Ellis J.G."/>
            <person name="Dodds P.N."/>
            <person name="Schein J.E."/>
            <person name="Zhong S."/>
            <person name="Hamelin R.C."/>
            <person name="Grigoriev I.V."/>
            <person name="Szabo L.J."/>
            <person name="Martin F."/>
        </authorList>
    </citation>
    <scope>NUCLEOTIDE SEQUENCE [LARGE SCALE GENOMIC DNA]</scope>
    <source>
        <strain evidence="4">98AG31 / pathotype 3-4-7</strain>
    </source>
</reference>
<dbReference type="Proteomes" id="UP000001072">
    <property type="component" value="Unassembled WGS sequence"/>
</dbReference>
<dbReference type="PANTHER" id="PTHR42071:SF1">
    <property type="entry name" value="GLOBIN-SENSOR DOMAIN-CONTAINING PROTEIN"/>
    <property type="match status" value="1"/>
</dbReference>